<feature type="domain" description="Centrosomin N-terminal motif 1" evidence="5">
    <location>
        <begin position="30"/>
        <end position="100"/>
    </location>
</feature>
<feature type="compositionally biased region" description="Basic and acidic residues" evidence="4">
    <location>
        <begin position="1046"/>
        <end position="1059"/>
    </location>
</feature>
<evidence type="ECO:0000256" key="2">
    <source>
        <dbReference type="ARBA" id="ARBA00022490"/>
    </source>
</evidence>
<dbReference type="EMBL" id="CP090173">
    <property type="protein sequence ID" value="UJO23655.1"/>
    <property type="molecule type" value="Genomic_DNA"/>
</dbReference>
<feature type="region of interest" description="Disordered" evidence="4">
    <location>
        <begin position="1040"/>
        <end position="1066"/>
    </location>
</feature>
<evidence type="ECO:0000256" key="3">
    <source>
        <dbReference type="SAM" id="Coils"/>
    </source>
</evidence>
<dbReference type="Pfam" id="PF12808">
    <property type="entry name" value="Mto2_bdg"/>
    <property type="match status" value="1"/>
</dbReference>
<evidence type="ECO:0000259" key="5">
    <source>
        <dbReference type="Pfam" id="PF07989"/>
    </source>
</evidence>
<feature type="domain" description="Mto1-like Mto2p-binding" evidence="6">
    <location>
        <begin position="1008"/>
        <end position="1057"/>
    </location>
</feature>
<dbReference type="GO" id="GO:0005815">
    <property type="term" value="C:microtubule organizing center"/>
    <property type="evidence" value="ECO:0007669"/>
    <property type="project" value="InterPro"/>
</dbReference>
<keyword evidence="8" id="KW-1185">Reference proteome</keyword>
<dbReference type="RefSeq" id="XP_047768021.1">
    <property type="nucleotide sequence ID" value="XM_047912436.1"/>
</dbReference>
<dbReference type="GO" id="GO:0005737">
    <property type="term" value="C:cytoplasm"/>
    <property type="evidence" value="ECO:0007669"/>
    <property type="project" value="UniProtKB-SubCell"/>
</dbReference>
<feature type="coiled-coil region" evidence="3">
    <location>
        <begin position="267"/>
        <end position="322"/>
    </location>
</feature>
<keyword evidence="3" id="KW-0175">Coiled coil</keyword>
<gene>
    <name evidence="7" type="ORF">CLAFUR5_13288</name>
</gene>
<evidence type="ECO:0000313" key="8">
    <source>
        <dbReference type="Proteomes" id="UP000756132"/>
    </source>
</evidence>
<protein>
    <submittedName>
        <fullName evidence="7">Anucleate primary sterigmata protein B</fullName>
    </submittedName>
</protein>
<dbReference type="InterPro" id="IPR024545">
    <property type="entry name" value="Mto1-like_Mto2p-bd"/>
</dbReference>
<dbReference type="Proteomes" id="UP000756132">
    <property type="component" value="Chromosome 11"/>
</dbReference>
<proteinExistence type="predicted"/>
<dbReference type="OMA" id="GNILFWP"/>
<feature type="coiled-coil region" evidence="3">
    <location>
        <begin position="369"/>
        <end position="639"/>
    </location>
</feature>
<feature type="coiled-coil region" evidence="3">
    <location>
        <begin position="194"/>
        <end position="228"/>
    </location>
</feature>
<reference evidence="7" key="1">
    <citation type="submission" date="2021-12" db="EMBL/GenBank/DDBJ databases">
        <authorList>
            <person name="Zaccaron A."/>
            <person name="Stergiopoulos I."/>
        </authorList>
    </citation>
    <scope>NUCLEOTIDE SEQUENCE</scope>
    <source>
        <strain evidence="7">Race5_Kim</strain>
    </source>
</reference>
<evidence type="ECO:0000313" key="7">
    <source>
        <dbReference type="EMBL" id="UJO23655.1"/>
    </source>
</evidence>
<dbReference type="InterPro" id="IPR012943">
    <property type="entry name" value="Cnn_1N"/>
</dbReference>
<comment type="subcellular location">
    <subcellularLocation>
        <location evidence="1">Cytoplasm</location>
    </subcellularLocation>
</comment>
<dbReference type="Pfam" id="PF07989">
    <property type="entry name" value="Cnn_1N"/>
    <property type="match status" value="1"/>
</dbReference>
<evidence type="ECO:0000256" key="1">
    <source>
        <dbReference type="ARBA" id="ARBA00004496"/>
    </source>
</evidence>
<feature type="compositionally biased region" description="Polar residues" evidence="4">
    <location>
        <begin position="348"/>
        <end position="357"/>
    </location>
</feature>
<accession>A0A9Q8PJJ3</accession>
<keyword evidence="2" id="KW-0963">Cytoplasm</keyword>
<dbReference type="SUPFAM" id="SSF57997">
    <property type="entry name" value="Tropomyosin"/>
    <property type="match status" value="1"/>
</dbReference>
<dbReference type="KEGG" id="ffu:CLAFUR5_13288"/>
<feature type="coiled-coil region" evidence="3">
    <location>
        <begin position="31"/>
        <end position="108"/>
    </location>
</feature>
<dbReference type="AlphaFoldDB" id="A0A9Q8PJJ3"/>
<sequence>MDSVVEPYASIMDVVSPARPASSSGTAALSLKEQNQRVDALSKENFDLKLKITFLEDAIHTRSHDGVEELVQQNVELRTELAHERRDAQAMRRKIKTIEQMNEKQADKLRLAQLQNASREDDDDPVLQADMHEEILYLRQQLHRSEDTITALRDEVTHREKEKHKMVDHVRSMANKQNHDASTINAAQMWQAMLNEEATRRETAEQEATDLRNQLARMKIKHSAAKKQPILGNYRARSRSTSRPRSDAEVEEELVNQLVEGEPPKSLNELKQEITELQEQNTELKHNNAELKRDLAAQTSMLTSRNRERERLQQQIEDLKLLQPHGARSVAGEGIFERSISRAHQRSQSRISDQTAVTEAERDDFHKKEGQLRDQLAELRIKYQELDRQHKTYLQYASALEDDFKEMETELHDHQEEIQSLQKERDDAIARNQEREQFHEDLKRRALDEINAIDEENNELEQQLEQADTQLQETQLKLQSTVDDYQGLQSELRSITQSVMSLEDLKKHNMRQIESLEQHIADAEDENRKWEETCTELRTKNRQLEVAQESLNSEVTFLREEQEGDKIKIGELENALNAAQQTIQDEQEKLHELENKMTEEREQRDVLENQSKEEVQKILDDLNTDGQKTKDEVRKLRRDLSGKEVECGGYKQRLDDLEQSLRDILGEPNGTKRSMLSSIEKLQRELETSLNHADKIKMDLADKERLLRHRDGLLENTSLESRRLSDLLDKERSSRKRDLEQFEKSSRGTAQQMRTIAQHETHIMELETSLTQVKRKSETLGQTYQEQLSERNNLLLALWNRLSTLCGSDWAQNHSLVEGELPSAEAINKNLGAFNKNVISAVKTIEALLGSFKVRIRTIEKDLWKDYQTLEHNLDIRIRRMDLLENAVDDAQRAIAEQAARRPEPSRTLSTKSVKNNEEFIKLKNEVKLLKTELKFHRQHPSAIAQQLVNQHQQTNVDHARTLSSGSPARQIVSQLLRHHSTSAVEQVEASPQQIVVSSPAIQPSELRWTHRLRELERRLKAEREARLLDRRGARQRLEQAGAENEELREALDRVRADGEVNESEE</sequence>
<reference evidence="7" key="2">
    <citation type="journal article" date="2022" name="Microb. Genom.">
        <title>A chromosome-scale genome assembly of the tomato pathogen Cladosporium fulvum reveals a compartmentalized genome architecture and the presence of a dispensable chromosome.</title>
        <authorList>
            <person name="Zaccaron A.Z."/>
            <person name="Chen L.H."/>
            <person name="Samaras A."/>
            <person name="Stergiopoulos I."/>
        </authorList>
    </citation>
    <scope>NUCLEOTIDE SEQUENCE</scope>
    <source>
        <strain evidence="7">Race5_Kim</strain>
    </source>
</reference>
<evidence type="ECO:0000256" key="4">
    <source>
        <dbReference type="SAM" id="MobiDB-lite"/>
    </source>
</evidence>
<dbReference type="GeneID" id="71993166"/>
<name>A0A9Q8PJJ3_PASFU</name>
<organism evidence="7 8">
    <name type="scientific">Passalora fulva</name>
    <name type="common">Tomato leaf mold</name>
    <name type="synonym">Cladosporium fulvum</name>
    <dbReference type="NCBI Taxonomy" id="5499"/>
    <lineage>
        <taxon>Eukaryota</taxon>
        <taxon>Fungi</taxon>
        <taxon>Dikarya</taxon>
        <taxon>Ascomycota</taxon>
        <taxon>Pezizomycotina</taxon>
        <taxon>Dothideomycetes</taxon>
        <taxon>Dothideomycetidae</taxon>
        <taxon>Mycosphaerellales</taxon>
        <taxon>Mycosphaerellaceae</taxon>
        <taxon>Fulvia</taxon>
    </lineage>
</organism>
<feature type="region of interest" description="Disordered" evidence="4">
    <location>
        <begin position="341"/>
        <end position="365"/>
    </location>
</feature>
<evidence type="ECO:0000259" key="6">
    <source>
        <dbReference type="Pfam" id="PF12808"/>
    </source>
</evidence>
<dbReference type="OrthoDB" id="10255000at2759"/>